<protein>
    <recommendedName>
        <fullName evidence="8">CAF1B/HIR1 beta-propeller domain-containing protein</fullName>
    </recommendedName>
</protein>
<evidence type="ECO:0000313" key="9">
    <source>
        <dbReference type="EMBL" id="EGD78455.1"/>
    </source>
</evidence>
<dbReference type="InParanoid" id="F2UMV6"/>
<dbReference type="RefSeq" id="XP_004989404.1">
    <property type="nucleotide sequence ID" value="XM_004989347.1"/>
</dbReference>
<evidence type="ECO:0000256" key="4">
    <source>
        <dbReference type="ARBA" id="ARBA00022763"/>
    </source>
</evidence>
<dbReference type="eggNOG" id="KOG1009">
    <property type="taxonomic scope" value="Eukaryota"/>
</dbReference>
<dbReference type="Pfam" id="PF24105">
    <property type="entry name" value="Beta-prop_CAF1B_HIR1"/>
    <property type="match status" value="1"/>
</dbReference>
<dbReference type="GO" id="GO:0005634">
    <property type="term" value="C:nucleus"/>
    <property type="evidence" value="ECO:0007669"/>
    <property type="project" value="UniProtKB-SubCell"/>
</dbReference>
<gene>
    <name evidence="9" type="ORF">PTSG_09150</name>
</gene>
<feature type="region of interest" description="Disordered" evidence="7">
    <location>
        <begin position="259"/>
        <end position="285"/>
    </location>
</feature>
<evidence type="ECO:0000256" key="6">
    <source>
        <dbReference type="ARBA" id="ARBA00023242"/>
    </source>
</evidence>
<name>F2UMV6_SALR5</name>
<dbReference type="InterPro" id="IPR011041">
    <property type="entry name" value="Quinoprot_gluc/sorb_DH_b-prop"/>
</dbReference>
<keyword evidence="10" id="KW-1185">Reference proteome</keyword>
<dbReference type="AlphaFoldDB" id="F2UMV6"/>
<reference evidence="9" key="1">
    <citation type="submission" date="2009-08" db="EMBL/GenBank/DDBJ databases">
        <title>Annotation of Salpingoeca rosetta.</title>
        <authorList>
            <consortium name="The Broad Institute Genome Sequencing Platform"/>
            <person name="Russ C."/>
            <person name="Cuomo C."/>
            <person name="Burger G."/>
            <person name="Gray M.W."/>
            <person name="Holland P.W.H."/>
            <person name="King N."/>
            <person name="Lang F.B.F."/>
            <person name="Roger A.J."/>
            <person name="Ruiz-Trillo I."/>
            <person name="Young S.K."/>
            <person name="Zeng Q."/>
            <person name="Gargeya S."/>
            <person name="Alvarado L."/>
            <person name="Berlin A."/>
            <person name="Chapman S.B."/>
            <person name="Chen Z."/>
            <person name="Freedman E."/>
            <person name="Gellesch M."/>
            <person name="Goldberg J."/>
            <person name="Griggs A."/>
            <person name="Gujja S."/>
            <person name="Heilman E."/>
            <person name="Heiman D."/>
            <person name="Howarth C."/>
            <person name="Mehta T."/>
            <person name="Neiman D."/>
            <person name="Pearson M."/>
            <person name="Roberts A."/>
            <person name="Saif S."/>
            <person name="Shea T."/>
            <person name="Shenoy N."/>
            <person name="Sisk P."/>
            <person name="Stolte C."/>
            <person name="Sykes S."/>
            <person name="White J."/>
            <person name="Yandava C."/>
            <person name="Haas B."/>
            <person name="Nusbaum C."/>
            <person name="Birren B."/>
        </authorList>
    </citation>
    <scope>NUCLEOTIDE SEQUENCE [LARGE SCALE GENOMIC DNA]</scope>
    <source>
        <strain evidence="9">ATCC 50818</strain>
    </source>
</reference>
<evidence type="ECO:0000256" key="5">
    <source>
        <dbReference type="ARBA" id="ARBA00023204"/>
    </source>
</evidence>
<dbReference type="InterPro" id="IPR055410">
    <property type="entry name" value="Beta-prop_CAF1B_HIR1"/>
</dbReference>
<dbReference type="SUPFAM" id="SSF50952">
    <property type="entry name" value="Soluble quinoprotein glucose dehydrogenase"/>
    <property type="match status" value="1"/>
</dbReference>
<evidence type="ECO:0000256" key="3">
    <source>
        <dbReference type="ARBA" id="ARBA00022737"/>
    </source>
</evidence>
<dbReference type="Proteomes" id="UP000007799">
    <property type="component" value="Unassembled WGS sequence"/>
</dbReference>
<evidence type="ECO:0000259" key="8">
    <source>
        <dbReference type="Pfam" id="PF24105"/>
    </source>
</evidence>
<dbReference type="Gene3D" id="2.130.10.10">
    <property type="entry name" value="YVTN repeat-like/Quinoprotein amine dehydrogenase"/>
    <property type="match status" value="1"/>
</dbReference>
<feature type="region of interest" description="Disordered" evidence="7">
    <location>
        <begin position="157"/>
        <end position="214"/>
    </location>
</feature>
<feature type="compositionally biased region" description="Basic residues" evidence="7">
    <location>
        <begin position="268"/>
        <end position="277"/>
    </location>
</feature>
<dbReference type="PANTHER" id="PTHR15271:SF4">
    <property type="entry name" value="CHROMATIN ASSEMBLY FACTOR 1 SUBUNIT B"/>
    <property type="match status" value="1"/>
</dbReference>
<dbReference type="InterPro" id="IPR045145">
    <property type="entry name" value="PTHR15271"/>
</dbReference>
<keyword evidence="6" id="KW-0539">Nucleus</keyword>
<evidence type="ECO:0000256" key="2">
    <source>
        <dbReference type="ARBA" id="ARBA00022574"/>
    </source>
</evidence>
<organism evidence="10">
    <name type="scientific">Salpingoeca rosetta (strain ATCC 50818 / BSB-021)</name>
    <dbReference type="NCBI Taxonomy" id="946362"/>
    <lineage>
        <taxon>Eukaryota</taxon>
        <taxon>Choanoflagellata</taxon>
        <taxon>Craspedida</taxon>
        <taxon>Salpingoecidae</taxon>
        <taxon>Salpingoeca</taxon>
    </lineage>
</organism>
<evidence type="ECO:0000256" key="7">
    <source>
        <dbReference type="SAM" id="MobiDB-lite"/>
    </source>
</evidence>
<sequence>MFVDETKTLYFRRPSYSPDGSLFICPAGTYRDTHGQPRFASYVFRSSMPAQPVLRLPARMTTISVRFSPQFYAARTRDGQPLTGIFAGLRHRMVYAVVTKRAVLVYDTHQAAPLAVVAGTHKAALTDAAWSRDGRVLVVSSEDGYCSSVHFGSGELGTPIASPPLAGGDGDTKADKGKGQAGESGAGATTGIAAGSASTTTASGSSSQDGFATRHPPIITNTASQPADIGEAPMIMSAHSQFRAGRRETVQACVYVLLRPPSTPGPTRSRRTSRSGLHHSSYPTI</sequence>
<dbReference type="FunCoup" id="F2UMV6">
    <property type="interactions" value="1087"/>
</dbReference>
<dbReference type="PANTHER" id="PTHR15271">
    <property type="entry name" value="CHROMATIN ASSEMBLY FACTOR 1 SUBUNIT B"/>
    <property type="match status" value="1"/>
</dbReference>
<dbReference type="STRING" id="946362.F2UMV6"/>
<keyword evidence="4" id="KW-0227">DNA damage</keyword>
<evidence type="ECO:0000313" key="10">
    <source>
        <dbReference type="Proteomes" id="UP000007799"/>
    </source>
</evidence>
<accession>F2UMV6</accession>
<evidence type="ECO:0000256" key="1">
    <source>
        <dbReference type="ARBA" id="ARBA00004123"/>
    </source>
</evidence>
<dbReference type="GO" id="GO:0006281">
    <property type="term" value="P:DNA repair"/>
    <property type="evidence" value="ECO:0007669"/>
    <property type="project" value="UniProtKB-KW"/>
</dbReference>
<feature type="compositionally biased region" description="Low complexity" evidence="7">
    <location>
        <begin position="186"/>
        <end position="207"/>
    </location>
</feature>
<dbReference type="EMBL" id="GL832983">
    <property type="protein sequence ID" value="EGD78455.1"/>
    <property type="molecule type" value="Genomic_DNA"/>
</dbReference>
<dbReference type="GO" id="GO:0006335">
    <property type="term" value="P:DNA replication-dependent chromatin assembly"/>
    <property type="evidence" value="ECO:0007669"/>
    <property type="project" value="InterPro"/>
</dbReference>
<feature type="domain" description="CAF1B/HIR1 beta-propeller" evidence="8">
    <location>
        <begin position="1"/>
        <end position="156"/>
    </location>
</feature>
<dbReference type="OrthoDB" id="71227at2759"/>
<dbReference type="KEGG" id="sre:PTSG_09150"/>
<dbReference type="GO" id="GO:0033186">
    <property type="term" value="C:CAF-1 complex"/>
    <property type="evidence" value="ECO:0007669"/>
    <property type="project" value="TreeGrafter"/>
</dbReference>
<keyword evidence="5" id="KW-0234">DNA repair</keyword>
<dbReference type="InterPro" id="IPR015943">
    <property type="entry name" value="WD40/YVTN_repeat-like_dom_sf"/>
</dbReference>
<comment type="subcellular location">
    <subcellularLocation>
        <location evidence="1">Nucleus</location>
    </subcellularLocation>
</comment>
<dbReference type="GeneID" id="16069949"/>
<proteinExistence type="predicted"/>
<keyword evidence="2" id="KW-0853">WD repeat</keyword>
<keyword evidence="3" id="KW-0677">Repeat</keyword>
<dbReference type="GO" id="GO:0006334">
    <property type="term" value="P:nucleosome assembly"/>
    <property type="evidence" value="ECO:0007669"/>
    <property type="project" value="TreeGrafter"/>
</dbReference>